<name>A0A2M4D293_ANODA</name>
<proteinExistence type="predicted"/>
<dbReference type="EMBL" id="GGFL01007489">
    <property type="protein sequence ID" value="MBW71667.1"/>
    <property type="molecule type" value="Transcribed_RNA"/>
</dbReference>
<sequence>MDGLLASCVAISATPEAMLAVLVVTVPSGATRLSLVTSGVGIRGLAFCGTFDITEPFRLSLEFCLMICRACRPDLRLTNRSYRLTFAAGGPPDTMGCPSPASGLE</sequence>
<evidence type="ECO:0000313" key="1">
    <source>
        <dbReference type="EMBL" id="MBW71667.1"/>
    </source>
</evidence>
<organism evidence="1">
    <name type="scientific">Anopheles darlingi</name>
    <name type="common">Mosquito</name>
    <dbReference type="NCBI Taxonomy" id="43151"/>
    <lineage>
        <taxon>Eukaryota</taxon>
        <taxon>Metazoa</taxon>
        <taxon>Ecdysozoa</taxon>
        <taxon>Arthropoda</taxon>
        <taxon>Hexapoda</taxon>
        <taxon>Insecta</taxon>
        <taxon>Pterygota</taxon>
        <taxon>Neoptera</taxon>
        <taxon>Endopterygota</taxon>
        <taxon>Diptera</taxon>
        <taxon>Nematocera</taxon>
        <taxon>Culicoidea</taxon>
        <taxon>Culicidae</taxon>
        <taxon>Anophelinae</taxon>
        <taxon>Anopheles</taxon>
    </lineage>
</organism>
<protein>
    <submittedName>
        <fullName evidence="1">Putative secreted protein</fullName>
    </submittedName>
</protein>
<dbReference type="AlphaFoldDB" id="A0A2M4D293"/>
<reference evidence="1" key="1">
    <citation type="submission" date="2018-01" db="EMBL/GenBank/DDBJ databases">
        <title>An insight into the sialome of Amazonian anophelines.</title>
        <authorList>
            <person name="Ribeiro J.M."/>
            <person name="Scarpassa V."/>
            <person name="Calvo E."/>
        </authorList>
    </citation>
    <scope>NUCLEOTIDE SEQUENCE</scope>
</reference>
<accession>A0A2M4D293</accession>